<name>A0ABQ2SCQ3_9DEIO</name>
<dbReference type="Proteomes" id="UP000620633">
    <property type="component" value="Unassembled WGS sequence"/>
</dbReference>
<proteinExistence type="predicted"/>
<keyword evidence="2" id="KW-1185">Reference proteome</keyword>
<reference evidence="2" key="1">
    <citation type="journal article" date="2019" name="Int. J. Syst. Evol. Microbiol.">
        <title>The Global Catalogue of Microorganisms (GCM) 10K type strain sequencing project: providing services to taxonomists for standard genome sequencing and annotation.</title>
        <authorList>
            <consortium name="The Broad Institute Genomics Platform"/>
            <consortium name="The Broad Institute Genome Sequencing Center for Infectious Disease"/>
            <person name="Wu L."/>
            <person name="Ma J."/>
        </authorList>
    </citation>
    <scope>NUCLEOTIDE SEQUENCE [LARGE SCALE GENOMIC DNA]</scope>
    <source>
        <strain evidence="2">JCM 31406</strain>
    </source>
</reference>
<organism evidence="1 2">
    <name type="scientific">Deinococcus knuensis</name>
    <dbReference type="NCBI Taxonomy" id="1837380"/>
    <lineage>
        <taxon>Bacteria</taxon>
        <taxon>Thermotogati</taxon>
        <taxon>Deinococcota</taxon>
        <taxon>Deinococci</taxon>
        <taxon>Deinococcales</taxon>
        <taxon>Deinococcaceae</taxon>
        <taxon>Deinococcus</taxon>
    </lineage>
</organism>
<evidence type="ECO:0000313" key="2">
    <source>
        <dbReference type="Proteomes" id="UP000620633"/>
    </source>
</evidence>
<sequence length="78" mass="8714">MPGRWGWDVCLECVLRGVAGVRPGCELFVSFVPSLSGFGLYTGGMKGLREFVDWLREVLKGSPQPQPVPIPVRVRDRR</sequence>
<evidence type="ECO:0000313" key="1">
    <source>
        <dbReference type="EMBL" id="GGS13204.1"/>
    </source>
</evidence>
<protein>
    <submittedName>
        <fullName evidence="1">Uncharacterized protein</fullName>
    </submittedName>
</protein>
<gene>
    <name evidence="1" type="ORF">GCM10008961_00340</name>
</gene>
<dbReference type="EMBL" id="BMQO01000001">
    <property type="protein sequence ID" value="GGS13204.1"/>
    <property type="molecule type" value="Genomic_DNA"/>
</dbReference>
<comment type="caution">
    <text evidence="1">The sequence shown here is derived from an EMBL/GenBank/DDBJ whole genome shotgun (WGS) entry which is preliminary data.</text>
</comment>
<accession>A0ABQ2SCQ3</accession>